<sequence length="266" mass="31051">MIISQSNNTPQYYFSRLSVTINEHINSDADVKRLYDSIDRKVPFRNLQNGYYRGESDGAQRKGKGEWISQDGFQYKVGIWQNNCLQGKGLTLYCVYDTLQTTYYECYYGNFNKGKPYGYGKLKATNNKSYEGQWENGQMNGQGSIYIENSYYIKGQFKNNQLCGQGEIESKEQNNQWKMEGTFMEPNKFKGQITYKTGQYFGSAIYEENQWQMNGQGQFIWEDGSYYNGAFSYNQREGYAVSKFGSESQQELVWRNDQKFAKVEHN</sequence>
<proteinExistence type="predicted"/>
<protein>
    <recommendedName>
        <fullName evidence="4">MORN repeat protein</fullName>
    </recommendedName>
</protein>
<evidence type="ECO:0000313" key="3">
    <source>
        <dbReference type="Proteomes" id="UP000683925"/>
    </source>
</evidence>
<dbReference type="AlphaFoldDB" id="A0A8S1S8D9"/>
<dbReference type="OMA" id="GKGEWIS"/>
<name>A0A8S1S8D9_PAROT</name>
<dbReference type="Pfam" id="PF02493">
    <property type="entry name" value="MORN"/>
    <property type="match status" value="5"/>
</dbReference>
<dbReference type="SMART" id="SM00698">
    <property type="entry name" value="MORN"/>
    <property type="match status" value="3"/>
</dbReference>
<dbReference type="PANTHER" id="PTHR23084">
    <property type="entry name" value="PHOSPHATIDYLINOSITOL-4-PHOSPHATE 5-KINASE RELATED"/>
    <property type="match status" value="1"/>
</dbReference>
<dbReference type="OrthoDB" id="295673at2759"/>
<accession>A0A8S1S8D9</accession>
<dbReference type="InterPro" id="IPR003409">
    <property type="entry name" value="MORN"/>
</dbReference>
<dbReference type="PANTHER" id="PTHR23084:SF263">
    <property type="entry name" value="MORN REPEAT-CONTAINING PROTEIN 1"/>
    <property type="match status" value="1"/>
</dbReference>
<evidence type="ECO:0008006" key="4">
    <source>
        <dbReference type="Google" id="ProtNLM"/>
    </source>
</evidence>
<keyword evidence="1" id="KW-0677">Repeat</keyword>
<evidence type="ECO:0000256" key="1">
    <source>
        <dbReference type="ARBA" id="ARBA00022737"/>
    </source>
</evidence>
<organism evidence="2 3">
    <name type="scientific">Paramecium octaurelia</name>
    <dbReference type="NCBI Taxonomy" id="43137"/>
    <lineage>
        <taxon>Eukaryota</taxon>
        <taxon>Sar</taxon>
        <taxon>Alveolata</taxon>
        <taxon>Ciliophora</taxon>
        <taxon>Intramacronucleata</taxon>
        <taxon>Oligohymenophorea</taxon>
        <taxon>Peniculida</taxon>
        <taxon>Parameciidae</taxon>
        <taxon>Paramecium</taxon>
    </lineage>
</organism>
<gene>
    <name evidence="2" type="ORF">POCTA_138.1.T0070030</name>
</gene>
<evidence type="ECO:0000313" key="2">
    <source>
        <dbReference type="EMBL" id="CAD8135787.1"/>
    </source>
</evidence>
<dbReference type="EMBL" id="CAJJDP010000006">
    <property type="protein sequence ID" value="CAD8135787.1"/>
    <property type="molecule type" value="Genomic_DNA"/>
</dbReference>
<keyword evidence="3" id="KW-1185">Reference proteome</keyword>
<reference evidence="2" key="1">
    <citation type="submission" date="2021-01" db="EMBL/GenBank/DDBJ databases">
        <authorList>
            <consortium name="Genoscope - CEA"/>
            <person name="William W."/>
        </authorList>
    </citation>
    <scope>NUCLEOTIDE SEQUENCE</scope>
</reference>
<comment type="caution">
    <text evidence="2">The sequence shown here is derived from an EMBL/GenBank/DDBJ whole genome shotgun (WGS) entry which is preliminary data.</text>
</comment>
<dbReference type="Proteomes" id="UP000683925">
    <property type="component" value="Unassembled WGS sequence"/>
</dbReference>